<keyword evidence="2" id="KW-1185">Reference proteome</keyword>
<accession>A0ABY7AV30</accession>
<evidence type="ECO:0000313" key="1">
    <source>
        <dbReference type="EMBL" id="WAJ72481.1"/>
    </source>
</evidence>
<organism evidence="1 2">
    <name type="scientific">Catenovulum adriaticum</name>
    <dbReference type="NCBI Taxonomy" id="2984846"/>
    <lineage>
        <taxon>Bacteria</taxon>
        <taxon>Pseudomonadati</taxon>
        <taxon>Pseudomonadota</taxon>
        <taxon>Gammaproteobacteria</taxon>
        <taxon>Alteromonadales</taxon>
        <taxon>Alteromonadaceae</taxon>
        <taxon>Catenovulum</taxon>
    </lineage>
</organism>
<dbReference type="EMBL" id="CP109967">
    <property type="protein sequence ID" value="WAJ72481.1"/>
    <property type="molecule type" value="Genomic_DNA"/>
</dbReference>
<dbReference type="Pfam" id="PF20043">
    <property type="entry name" value="DUF6445"/>
    <property type="match status" value="1"/>
</dbReference>
<sequence length="238" mass="27215">MQNNLIAPFALHPNIKCHLLRIGSEKTSVILIDNFLADISVIQEHARKAQFQQEKNTYYPGVRAMLKDSYVDFILTHLSSIITKTYRLEPVKAIAADNCYFSLVNQPPINLTKHQCIPHFDALNKRQFAIMHYINLGEFGGTGFYRHVPTGFENIDKDNLTKYCITREEHELKYGLPYQAYINGSTEEFTLLGKITYKQNRLVIYPGTLLHSGLIKPSDLSKNSETGRLTANIFAEFK</sequence>
<geneLocation type="plasmid" evidence="1 2">
    <name>pCadTS8_2</name>
</geneLocation>
<protein>
    <submittedName>
        <fullName evidence="1">DUF6445 family protein</fullName>
    </submittedName>
</protein>
<dbReference type="Proteomes" id="UP001163726">
    <property type="component" value="Plasmid pCadTS8_2"/>
</dbReference>
<dbReference type="RefSeq" id="WP_268077280.1">
    <property type="nucleotide sequence ID" value="NZ_CP109967.1"/>
</dbReference>
<evidence type="ECO:0000313" key="2">
    <source>
        <dbReference type="Proteomes" id="UP001163726"/>
    </source>
</evidence>
<dbReference type="InterPro" id="IPR045617">
    <property type="entry name" value="DUF6445"/>
</dbReference>
<proteinExistence type="predicted"/>
<name>A0ABY7AV30_9ALTE</name>
<reference evidence="1" key="1">
    <citation type="submission" date="2022-10" db="EMBL/GenBank/DDBJ databases">
        <title>Catenovulum adriacola sp. nov. isolated in the Harbour of Susak.</title>
        <authorList>
            <person name="Schoch T."/>
            <person name="Reich S.J."/>
            <person name="Stoeferle S."/>
            <person name="Flaiz M."/>
            <person name="Kazda M."/>
            <person name="Riedel C.U."/>
            <person name="Duerre P."/>
        </authorList>
    </citation>
    <scope>NUCLEOTIDE SEQUENCE</scope>
    <source>
        <strain evidence="1">TS8</strain>
        <plasmid evidence="1">pCadTS8_2</plasmid>
    </source>
</reference>
<keyword evidence="1" id="KW-0614">Plasmid</keyword>
<gene>
    <name evidence="1" type="ORF">OLW01_17275</name>
</gene>